<protein>
    <submittedName>
        <fullName evidence="2">Uncharacterized protein</fullName>
    </submittedName>
</protein>
<dbReference type="STRING" id="686340.Metal_0792"/>
<dbReference type="EMBL" id="CM001475">
    <property type="protein sequence ID" value="EIC28623.1"/>
    <property type="molecule type" value="Genomic_DNA"/>
</dbReference>
<evidence type="ECO:0000256" key="1">
    <source>
        <dbReference type="SAM" id="Phobius"/>
    </source>
</evidence>
<evidence type="ECO:0000313" key="3">
    <source>
        <dbReference type="Proteomes" id="UP000005090"/>
    </source>
</evidence>
<sequence>MNQQLAQHTLSQSSGGNGALLVGTGLALASMILIPALATRIGLGASLTGALRMALMKAGNQAIRR</sequence>
<dbReference type="Proteomes" id="UP000005090">
    <property type="component" value="Chromosome"/>
</dbReference>
<gene>
    <name evidence="2" type="ORF">Metal_0792</name>
</gene>
<keyword evidence="1" id="KW-1133">Transmembrane helix</keyword>
<organism evidence="2 3">
    <name type="scientific">Methylomicrobium album BG8</name>
    <dbReference type="NCBI Taxonomy" id="686340"/>
    <lineage>
        <taxon>Bacteria</taxon>
        <taxon>Pseudomonadati</taxon>
        <taxon>Pseudomonadota</taxon>
        <taxon>Gammaproteobacteria</taxon>
        <taxon>Methylococcales</taxon>
        <taxon>Methylococcaceae</taxon>
        <taxon>Methylomicrobium</taxon>
    </lineage>
</organism>
<dbReference type="AlphaFoldDB" id="H8GQW4"/>
<evidence type="ECO:0000313" key="2">
    <source>
        <dbReference type="EMBL" id="EIC28623.1"/>
    </source>
</evidence>
<dbReference type="HOGENOM" id="CLU_195984_0_0_6"/>
<dbReference type="RefSeq" id="WP_005369833.1">
    <property type="nucleotide sequence ID" value="NZ_CM001475.1"/>
</dbReference>
<dbReference type="eggNOG" id="ENOG502ZI7M">
    <property type="taxonomic scope" value="Bacteria"/>
</dbReference>
<name>H8GQW4_METAL</name>
<feature type="transmembrane region" description="Helical" evidence="1">
    <location>
        <begin position="20"/>
        <end position="43"/>
    </location>
</feature>
<keyword evidence="3" id="KW-1185">Reference proteome</keyword>
<accession>H8GQW4</accession>
<keyword evidence="1" id="KW-0472">Membrane</keyword>
<reference evidence="2 3" key="1">
    <citation type="journal article" date="2013" name="Genome Announc.">
        <title>Genome Sequence of the Obligate Gammaproteobacterial Methanotroph Methylomicrobium album Strain BG8.</title>
        <authorList>
            <person name="Kits K.D."/>
            <person name="Kalyuzhnaya M.G."/>
            <person name="Klotz M.G."/>
            <person name="Jetten M.S."/>
            <person name="Op den Camp H.J."/>
            <person name="Vuilleumier S."/>
            <person name="Bringel F."/>
            <person name="Dispirito A.A."/>
            <person name="Murrell J.C."/>
            <person name="Bruce D."/>
            <person name="Cheng J.F."/>
            <person name="Copeland A."/>
            <person name="Goodwin L."/>
            <person name="Hauser L."/>
            <person name="Lajus A."/>
            <person name="Land M.L."/>
            <person name="Lapidus A."/>
            <person name="Lucas S."/>
            <person name="Medigue C."/>
            <person name="Pitluck S."/>
            <person name="Woyke T."/>
            <person name="Zeytun A."/>
            <person name="Stein L.Y."/>
        </authorList>
    </citation>
    <scope>NUCLEOTIDE SEQUENCE [LARGE SCALE GENOMIC DNA]</scope>
    <source>
        <strain evidence="2 3">BG8</strain>
    </source>
</reference>
<keyword evidence="1" id="KW-0812">Transmembrane</keyword>
<proteinExistence type="predicted"/>